<evidence type="ECO:0000256" key="3">
    <source>
        <dbReference type="ARBA" id="ARBA00022989"/>
    </source>
</evidence>
<dbReference type="EMBL" id="JAKGTH010000011">
    <property type="protein sequence ID" value="MCF4102732.1"/>
    <property type="molecule type" value="Genomic_DNA"/>
</dbReference>
<keyword evidence="4 6" id="KW-0472">Membrane</keyword>
<sequence>MKHIFKKSLKIILWILGGLIALLLLIILLLQFPAVQNVVKKKAISFIEGKIQTPVKIESLEIGLPKKIVLKGFYFEDQNKDTLVAGDRLAIDISLFKLIRSNVEINSIELEGAVANISRDKDSVFNFDYIVKAFASPPPQDTTATTTISINTIDLDKIKFRFKDEISKNYIDLKLHHFDTHINRFDLDNMSFGIPDINIDGLYLEMEQRKLTEILNNSVNTSQTSSSEKPLELDLGDITLSNIGIYFKSEQAKMNADLFLNKLDLKFNELDLTKEFINLEKVNLKGFRGDISILKDEVKSVGKDTITNSSTPNWKVNLGTINSKDMAFSYVDENSKPIATGLDYGNLDFSNLNIDAKNIYYSLDSISGNVKTLSFQEKSGLQLKEFRTDFLYSDKSAYLKNLYLETPQTVIKDRIQIEYPSLASLQKNLEDLYVDANLENSKVAFSDILLLSPDLSKIPPFVSHPHAILQIDGKVEGKLSALNISKFEASGIGNTKIALAGTIQGLPDVESAVYNLHIRNFSSGAQDLNSFVPKGSIPSNIQLPKALSLTGNFKGTTKNFDTKLQLKSSSGNANIDAGIDLRKVDAEKYRGGVSMQELDLGKFISNDSIGKVSLSAKFNGIGFNPKSATASASGTLTKAVYNSYTYKDLNFNGTITQGDFDLSAKMQDPNIDFDVSAAGSFKEKYPKAIVTASLNNIALDSLKLYNHPLRFSGELKADLTTADPDFLNGKVILSKFIVTNGSKIYPLDSINLTATATADSSTINLRSQFLKAHLKGKYQLTKVGAALTSSFSKYYSINPPATSIDTISPQSFSFDLVLTNDPILQKLVPELMVQEPLSMNGRFNSVGDSIVINAELPRFKYLDYQVTNTAFSMIPKDEALTYDLNIADVDSPQLKIFNTALSGAIQNNTISYHLEIDDSKDQPHYRLAGNMQATKENSTQFSLDPESLLLNYKSWNIPADNTIAIAPTGVWANNFELSNNQNTIRINSPEKSGSAPLNIDFENFDIETISAMVSKDTLLAGGKINGQVVVHDLTSAVKFTSNLTVNDFNFKKDTIGNISLKVNNEVIDRLNADVSITGKGNQVNLSGVYNIADTGLNMDLAIEKLNLKSIQGFSFGGISESSGYLSGSLKLQGTTSKPAILGELKFNEIGFRVNQLNAYFQNINDALLFDEKGITLNNFKVFDEDTNKLNINGAVLTSDYLSYGFDLKVNSTNFKAMNSTAKDNELYYGDLFLDTDLKITGALEAPVITGNIAVDKDTKLTVVLPQQDPSIADREGIVEFIDEQSKLEADIKRLQEDLNSSELQGMDISVNIKVNKEAELTLIIDEGNGDFLNVKGDAELNAGIDLSGKTSLTGRYELDEGAYEMSFNFIRRKFEIEKGSYLLFLGEPTSAEVNITAFYTTQTAPIDLLDNQLGSVSPQVRNTYKQKLPFQTLLKMKGELLQPEISFDIKLPDGNYNVSTEIINNTNIKLAQLREQPSELNKQVFALLLLNRFIGEDPFSSEAGGGGAGAIARQSVSKILSQQLNDLASDLINGVELNFDLESTEDYTTGQLENKTDLNVGLSKQLLNDRLKVTIGSSFGLEGPQQTNQQANNIAGDIAVDYQLSKDGRYMLRAYRKNQYEVALQGQIIETGVAFIITMDYNKFKELFTKKKK</sequence>
<evidence type="ECO:0000259" key="7">
    <source>
        <dbReference type="Pfam" id="PF04357"/>
    </source>
</evidence>
<comment type="subcellular location">
    <subcellularLocation>
        <location evidence="1">Membrane</location>
        <topology evidence="1">Single-pass membrane protein</topology>
    </subcellularLocation>
</comment>
<keyword evidence="5" id="KW-0175">Coiled coil</keyword>
<name>A0ABS9EIP7_9FLAO</name>
<evidence type="ECO:0000313" key="8">
    <source>
        <dbReference type="EMBL" id="MCF4102732.1"/>
    </source>
</evidence>
<proteinExistence type="predicted"/>
<comment type="caution">
    <text evidence="8">The sequence shown here is derived from an EMBL/GenBank/DDBJ whole genome shotgun (WGS) entry which is preliminary data.</text>
</comment>
<dbReference type="Pfam" id="PF04357">
    <property type="entry name" value="TamB"/>
    <property type="match status" value="1"/>
</dbReference>
<dbReference type="RefSeq" id="WP_236134874.1">
    <property type="nucleotide sequence ID" value="NZ_JAKGTH010000011.1"/>
</dbReference>
<evidence type="ECO:0000256" key="5">
    <source>
        <dbReference type="SAM" id="Coils"/>
    </source>
</evidence>
<organism evidence="8 9">
    <name type="scientific">Gillisia lutea</name>
    <dbReference type="NCBI Taxonomy" id="2909668"/>
    <lineage>
        <taxon>Bacteria</taxon>
        <taxon>Pseudomonadati</taxon>
        <taxon>Bacteroidota</taxon>
        <taxon>Flavobacteriia</taxon>
        <taxon>Flavobacteriales</taxon>
        <taxon>Flavobacteriaceae</taxon>
        <taxon>Gillisia</taxon>
    </lineage>
</organism>
<evidence type="ECO:0000256" key="4">
    <source>
        <dbReference type="ARBA" id="ARBA00023136"/>
    </source>
</evidence>
<reference evidence="8" key="1">
    <citation type="submission" date="2022-01" db="EMBL/GenBank/DDBJ databases">
        <title>Gillisia lutea sp. nov., isolated from marine plastic residues from the Malvarosa beach (Valencia, Spain).</title>
        <authorList>
            <person name="Vidal-Verdu A."/>
            <person name="Molina-Menor E."/>
            <person name="Satari L."/>
            <person name="Pascual J."/>
            <person name="Pereto J."/>
            <person name="Porcar M."/>
        </authorList>
    </citation>
    <scope>NUCLEOTIDE SEQUENCE</scope>
    <source>
        <strain evidence="8">M10.2A</strain>
    </source>
</reference>
<evidence type="ECO:0000256" key="1">
    <source>
        <dbReference type="ARBA" id="ARBA00004167"/>
    </source>
</evidence>
<dbReference type="Pfam" id="PF05359">
    <property type="entry name" value="DUF748"/>
    <property type="match status" value="1"/>
</dbReference>
<feature type="domain" description="Translocation and assembly module TamB C-terminal" evidence="7">
    <location>
        <begin position="1183"/>
        <end position="1624"/>
    </location>
</feature>
<gene>
    <name evidence="8" type="ORF">L1I30_13725</name>
</gene>
<dbReference type="InterPro" id="IPR008023">
    <property type="entry name" value="DUF748"/>
</dbReference>
<feature type="transmembrane region" description="Helical" evidence="6">
    <location>
        <begin position="12"/>
        <end position="32"/>
    </location>
</feature>
<dbReference type="Proteomes" id="UP001179363">
    <property type="component" value="Unassembled WGS sequence"/>
</dbReference>
<dbReference type="InterPro" id="IPR052894">
    <property type="entry name" value="AsmA-related"/>
</dbReference>
<dbReference type="PANTHER" id="PTHR30441:SF8">
    <property type="entry name" value="DUF748 DOMAIN-CONTAINING PROTEIN"/>
    <property type="match status" value="1"/>
</dbReference>
<keyword evidence="2 6" id="KW-0812">Transmembrane</keyword>
<keyword evidence="9" id="KW-1185">Reference proteome</keyword>
<protein>
    <submittedName>
        <fullName evidence="8">Translocation/assembly module TamB domain-containing protein</fullName>
    </submittedName>
</protein>
<feature type="coiled-coil region" evidence="5">
    <location>
        <begin position="1277"/>
        <end position="1304"/>
    </location>
</feature>
<dbReference type="InterPro" id="IPR007452">
    <property type="entry name" value="TamB_C"/>
</dbReference>
<dbReference type="PANTHER" id="PTHR30441">
    <property type="entry name" value="DUF748 DOMAIN-CONTAINING PROTEIN"/>
    <property type="match status" value="1"/>
</dbReference>
<keyword evidence="3 6" id="KW-1133">Transmembrane helix</keyword>
<evidence type="ECO:0000256" key="6">
    <source>
        <dbReference type="SAM" id="Phobius"/>
    </source>
</evidence>
<evidence type="ECO:0000256" key="2">
    <source>
        <dbReference type="ARBA" id="ARBA00022692"/>
    </source>
</evidence>
<accession>A0ABS9EIP7</accession>
<evidence type="ECO:0000313" key="9">
    <source>
        <dbReference type="Proteomes" id="UP001179363"/>
    </source>
</evidence>